<evidence type="ECO:0000313" key="3">
    <source>
        <dbReference type="Proteomes" id="UP001255185"/>
    </source>
</evidence>
<accession>A0ABU1TLD5</accession>
<feature type="transmembrane region" description="Helical" evidence="1">
    <location>
        <begin position="16"/>
        <end position="35"/>
    </location>
</feature>
<proteinExistence type="predicted"/>
<keyword evidence="1" id="KW-0472">Membrane</keyword>
<sequence>MMDVVLQERVVESRDWATVLFVLCFVLIAVTRSTFESRFADFSRLLFSDKYNKIYKDSSHLMSWFNIALFVVQLISLAFFVQLLLAYFGYVSKADWLIYIQIITLIGIFILSKYLIEKIISTSFGMEEFVEQYNLQKVNYRTYISLLLLPVNVFLFYNDNVSIMVIYVIIAIVLVGNLLTYLNSLKIYQNLIIGKLFYFILYLCGLEIAPYYFLYYWFTRS</sequence>
<reference evidence="2 3" key="1">
    <citation type="submission" date="2023-07" db="EMBL/GenBank/DDBJ databases">
        <title>Sorghum-associated microbial communities from plants grown in Nebraska, USA.</title>
        <authorList>
            <person name="Schachtman D."/>
        </authorList>
    </citation>
    <scope>NUCLEOTIDE SEQUENCE [LARGE SCALE GENOMIC DNA]</scope>
    <source>
        <strain evidence="2 3">3773</strain>
    </source>
</reference>
<evidence type="ECO:0000256" key="1">
    <source>
        <dbReference type="SAM" id="Phobius"/>
    </source>
</evidence>
<feature type="transmembrane region" description="Helical" evidence="1">
    <location>
        <begin position="140"/>
        <end position="157"/>
    </location>
</feature>
<dbReference type="Proteomes" id="UP001255185">
    <property type="component" value="Unassembled WGS sequence"/>
</dbReference>
<feature type="transmembrane region" description="Helical" evidence="1">
    <location>
        <begin position="196"/>
        <end position="218"/>
    </location>
</feature>
<feature type="transmembrane region" description="Helical" evidence="1">
    <location>
        <begin position="64"/>
        <end position="90"/>
    </location>
</feature>
<organism evidence="2 3">
    <name type="scientific">Flavobacterium arsenatis</name>
    <dbReference type="NCBI Taxonomy" id="1484332"/>
    <lineage>
        <taxon>Bacteria</taxon>
        <taxon>Pseudomonadati</taxon>
        <taxon>Bacteroidota</taxon>
        <taxon>Flavobacteriia</taxon>
        <taxon>Flavobacteriales</taxon>
        <taxon>Flavobacteriaceae</taxon>
        <taxon>Flavobacterium</taxon>
    </lineage>
</organism>
<keyword evidence="2" id="KW-0282">Flagellum</keyword>
<dbReference type="Pfam" id="PF14093">
    <property type="entry name" value="DUF4271"/>
    <property type="match status" value="1"/>
</dbReference>
<dbReference type="InterPro" id="IPR025367">
    <property type="entry name" value="DUF4271"/>
</dbReference>
<feature type="transmembrane region" description="Helical" evidence="1">
    <location>
        <begin position="163"/>
        <end position="184"/>
    </location>
</feature>
<gene>
    <name evidence="2" type="ORF">J2X31_000676</name>
</gene>
<feature type="transmembrane region" description="Helical" evidence="1">
    <location>
        <begin position="96"/>
        <end position="116"/>
    </location>
</feature>
<keyword evidence="3" id="KW-1185">Reference proteome</keyword>
<name>A0ABU1TLD5_9FLAO</name>
<evidence type="ECO:0000313" key="2">
    <source>
        <dbReference type="EMBL" id="MDR6966678.1"/>
    </source>
</evidence>
<dbReference type="EMBL" id="JAVDVI010000002">
    <property type="protein sequence ID" value="MDR6966678.1"/>
    <property type="molecule type" value="Genomic_DNA"/>
</dbReference>
<keyword evidence="2" id="KW-0966">Cell projection</keyword>
<keyword evidence="2" id="KW-0969">Cilium</keyword>
<dbReference type="RefSeq" id="WP_310024384.1">
    <property type="nucleotide sequence ID" value="NZ_JAVDVI010000002.1"/>
</dbReference>
<comment type="caution">
    <text evidence="2">The sequence shown here is derived from an EMBL/GenBank/DDBJ whole genome shotgun (WGS) entry which is preliminary data.</text>
</comment>
<keyword evidence="1" id="KW-1133">Transmembrane helix</keyword>
<keyword evidence="1" id="KW-0812">Transmembrane</keyword>
<protein>
    <submittedName>
        <fullName evidence="2">Flagellar biosynthesis protein FlhB</fullName>
    </submittedName>
</protein>